<reference evidence="1 2" key="1">
    <citation type="journal article" date="2023" name="Science">
        <title>Complex scaffold remodeling in plant triterpene biosynthesis.</title>
        <authorList>
            <person name="De La Pena R."/>
            <person name="Hodgson H."/>
            <person name="Liu J.C."/>
            <person name="Stephenson M.J."/>
            <person name="Martin A.C."/>
            <person name="Owen C."/>
            <person name="Harkess A."/>
            <person name="Leebens-Mack J."/>
            <person name="Jimenez L.E."/>
            <person name="Osbourn A."/>
            <person name="Sattely E.S."/>
        </authorList>
    </citation>
    <scope>NUCLEOTIDE SEQUENCE [LARGE SCALE GENOMIC DNA]</scope>
    <source>
        <strain evidence="2">cv. JPN11</strain>
        <tissue evidence="1">Leaf</tissue>
    </source>
</reference>
<name>A0ACC1X2E0_MELAZ</name>
<sequence length="108" mass="11933">MSSLRISKSLSLREVQRQARASSLTKSPMSLQHGLGGSPTVRSTKFNTLAQASSLNAFLKQVADDDGTDVSIMKKTRFRDNRRAVDAEALEAIIKWKLQASEEFASVY</sequence>
<dbReference type="EMBL" id="CM051405">
    <property type="protein sequence ID" value="KAJ4705467.1"/>
    <property type="molecule type" value="Genomic_DNA"/>
</dbReference>
<dbReference type="Proteomes" id="UP001164539">
    <property type="component" value="Chromosome 12"/>
</dbReference>
<keyword evidence="2" id="KW-1185">Reference proteome</keyword>
<accession>A0ACC1X2E0</accession>
<proteinExistence type="predicted"/>
<comment type="caution">
    <text evidence="1">The sequence shown here is derived from an EMBL/GenBank/DDBJ whole genome shotgun (WGS) entry which is preliminary data.</text>
</comment>
<protein>
    <submittedName>
        <fullName evidence="1">Uncharacterized protein</fullName>
    </submittedName>
</protein>
<evidence type="ECO:0000313" key="2">
    <source>
        <dbReference type="Proteomes" id="UP001164539"/>
    </source>
</evidence>
<gene>
    <name evidence="1" type="ORF">OWV82_022236</name>
</gene>
<evidence type="ECO:0000313" key="1">
    <source>
        <dbReference type="EMBL" id="KAJ4705467.1"/>
    </source>
</evidence>
<organism evidence="1 2">
    <name type="scientific">Melia azedarach</name>
    <name type="common">Chinaberry tree</name>
    <dbReference type="NCBI Taxonomy" id="155640"/>
    <lineage>
        <taxon>Eukaryota</taxon>
        <taxon>Viridiplantae</taxon>
        <taxon>Streptophyta</taxon>
        <taxon>Embryophyta</taxon>
        <taxon>Tracheophyta</taxon>
        <taxon>Spermatophyta</taxon>
        <taxon>Magnoliopsida</taxon>
        <taxon>eudicotyledons</taxon>
        <taxon>Gunneridae</taxon>
        <taxon>Pentapetalae</taxon>
        <taxon>rosids</taxon>
        <taxon>malvids</taxon>
        <taxon>Sapindales</taxon>
        <taxon>Meliaceae</taxon>
        <taxon>Melia</taxon>
    </lineage>
</organism>